<dbReference type="RefSeq" id="WP_183271073.1">
    <property type="nucleotide sequence ID" value="NZ_CP133838.1"/>
</dbReference>
<sequence>MTKYIKPFFTANPELESMKPTADIERLMMHLNPELNNIKTYNDQIINYNTNKVRQCFLLHKGSVSLYRMVDGMVLNTESAPYVFGMSTQLTHADYLYIRVHDAAEISMLSIDRANEIIEEHNLWKNLAYLLIYTATRVYDHCTKISALTSYDVIRYQIYELMSETESVRRSVTIAKYVQDRTFLSRSSIMKILAELKKGDYIVTDKGMLVYINHIPLKY</sequence>
<evidence type="ECO:0000313" key="2">
    <source>
        <dbReference type="EMBL" id="WMY73221.1"/>
    </source>
</evidence>
<reference evidence="2 3" key="1">
    <citation type="submission" date="2023-09" db="EMBL/GenBank/DDBJ databases">
        <title>Buttiauxella selenatireducens sp. nov., isolated from the rhizosphere of Cardamine hupingshanesis.</title>
        <authorList>
            <person name="Zhang S."/>
            <person name="Xu Z."/>
            <person name="Wang H."/>
            <person name="Guo Y."/>
        </authorList>
    </citation>
    <scope>NUCLEOTIDE SEQUENCE [LARGE SCALE GENOMIC DNA]</scope>
    <source>
        <strain evidence="2 3">R73</strain>
    </source>
</reference>
<dbReference type="InterPro" id="IPR018490">
    <property type="entry name" value="cNMP-bd_dom_sf"/>
</dbReference>
<protein>
    <submittedName>
        <fullName evidence="2">Helix-turn-helix domain-containing protein</fullName>
    </submittedName>
</protein>
<keyword evidence="3" id="KW-1185">Reference proteome</keyword>
<name>A0ABY9S9V3_9ENTR</name>
<dbReference type="Pfam" id="PF15977">
    <property type="entry name" value="HTH_46"/>
    <property type="match status" value="1"/>
</dbReference>
<organism evidence="2 3">
    <name type="scientific">Buttiauxella selenatireducens</name>
    <dbReference type="NCBI Taxonomy" id="3073902"/>
    <lineage>
        <taxon>Bacteria</taxon>
        <taxon>Pseudomonadati</taxon>
        <taxon>Pseudomonadota</taxon>
        <taxon>Gammaproteobacteria</taxon>
        <taxon>Enterobacterales</taxon>
        <taxon>Enterobacteriaceae</taxon>
        <taxon>Buttiauxella</taxon>
    </lineage>
</organism>
<dbReference type="InterPro" id="IPR014710">
    <property type="entry name" value="RmlC-like_jellyroll"/>
</dbReference>
<dbReference type="InterPro" id="IPR041687">
    <property type="entry name" value="HTH_46"/>
</dbReference>
<proteinExistence type="predicted"/>
<dbReference type="Proteomes" id="UP001246690">
    <property type="component" value="Chromosome"/>
</dbReference>
<evidence type="ECO:0000259" key="1">
    <source>
        <dbReference type="Pfam" id="PF15977"/>
    </source>
</evidence>
<gene>
    <name evidence="2" type="ORF">RHD99_17380</name>
</gene>
<dbReference type="SUPFAM" id="SSF51206">
    <property type="entry name" value="cAMP-binding domain-like"/>
    <property type="match status" value="1"/>
</dbReference>
<feature type="domain" description="IprA winged helix-turn-helix" evidence="1">
    <location>
        <begin position="150"/>
        <end position="216"/>
    </location>
</feature>
<accession>A0ABY9S9V3</accession>
<dbReference type="EMBL" id="CP133838">
    <property type="protein sequence ID" value="WMY73221.1"/>
    <property type="molecule type" value="Genomic_DNA"/>
</dbReference>
<evidence type="ECO:0000313" key="3">
    <source>
        <dbReference type="Proteomes" id="UP001246690"/>
    </source>
</evidence>
<dbReference type="Gene3D" id="2.60.120.10">
    <property type="entry name" value="Jelly Rolls"/>
    <property type="match status" value="1"/>
</dbReference>